<reference evidence="7" key="1">
    <citation type="submission" date="2021-11" db="EMBL/GenBank/DDBJ databases">
        <authorList>
            <person name="Schell T."/>
        </authorList>
    </citation>
    <scope>NUCLEOTIDE SEQUENCE</scope>
    <source>
        <strain evidence="7">M5</strain>
    </source>
</reference>
<dbReference type="Gene3D" id="3.30.40.10">
    <property type="entry name" value="Zinc/RING finger domain, C3HC4 (zinc finger)"/>
    <property type="match status" value="1"/>
</dbReference>
<sequence>MGPRYPGGPKPGSVRMPQMGPEFGGPPGQPMMSNSLDPTRFEVGLEPLTVCCCCSTSLLLDPLEAKCGHFFCRGCITELLTSSTDERAPLCGVCQSTVCKNYMKDLSPKTSKLTSTLQHFIQVFCEAEGWRIDTVLSSVLMFNKIKGKTVVSKTTAANFEDGSDSIIICSSSPSELAHQSTLEPKHKVHQWLANPSVDPLAVTSEEDDSFESTKRLSTPVTISSTGKESTYDIVSAPSPPPSREIPQQMKRGRGGRGRGRTRKNALPISSGEALARKSGRSAGNTPEMKEIAVKTPTGKPNFSPEFDGALNTSSIAPSSTPLTHCSIPFH</sequence>
<keyword evidence="8" id="KW-1185">Reference proteome</keyword>
<evidence type="ECO:0000259" key="6">
    <source>
        <dbReference type="PROSITE" id="PS50089"/>
    </source>
</evidence>
<keyword evidence="1" id="KW-0479">Metal-binding</keyword>
<gene>
    <name evidence="7" type="ORF">DGAL_LOCUS10831</name>
</gene>
<dbReference type="InterPro" id="IPR017907">
    <property type="entry name" value="Znf_RING_CS"/>
</dbReference>
<evidence type="ECO:0000256" key="3">
    <source>
        <dbReference type="ARBA" id="ARBA00022833"/>
    </source>
</evidence>
<dbReference type="SUPFAM" id="SSF57850">
    <property type="entry name" value="RING/U-box"/>
    <property type="match status" value="1"/>
</dbReference>
<dbReference type="OrthoDB" id="5600002at2759"/>
<evidence type="ECO:0000256" key="1">
    <source>
        <dbReference type="ARBA" id="ARBA00022723"/>
    </source>
</evidence>
<dbReference type="InterPro" id="IPR001841">
    <property type="entry name" value="Znf_RING"/>
</dbReference>
<dbReference type="Proteomes" id="UP000789390">
    <property type="component" value="Unassembled WGS sequence"/>
</dbReference>
<name>A0A8J2WHL5_9CRUS</name>
<evidence type="ECO:0000313" key="8">
    <source>
        <dbReference type="Proteomes" id="UP000789390"/>
    </source>
</evidence>
<feature type="compositionally biased region" description="Basic residues" evidence="5">
    <location>
        <begin position="250"/>
        <end position="263"/>
    </location>
</feature>
<accession>A0A8J2WHL5</accession>
<dbReference type="EMBL" id="CAKKLH010000277">
    <property type="protein sequence ID" value="CAH0107526.1"/>
    <property type="molecule type" value="Genomic_DNA"/>
</dbReference>
<evidence type="ECO:0000256" key="4">
    <source>
        <dbReference type="PROSITE-ProRule" id="PRU00175"/>
    </source>
</evidence>
<dbReference type="InterPro" id="IPR013083">
    <property type="entry name" value="Znf_RING/FYVE/PHD"/>
</dbReference>
<keyword evidence="2 4" id="KW-0863">Zinc-finger</keyword>
<dbReference type="AlphaFoldDB" id="A0A8J2WHL5"/>
<feature type="domain" description="RING-type" evidence="6">
    <location>
        <begin position="51"/>
        <end position="95"/>
    </location>
</feature>
<dbReference type="Pfam" id="PF04503">
    <property type="entry name" value="SSDP"/>
    <property type="match status" value="1"/>
</dbReference>
<organism evidence="7 8">
    <name type="scientific">Daphnia galeata</name>
    <dbReference type="NCBI Taxonomy" id="27404"/>
    <lineage>
        <taxon>Eukaryota</taxon>
        <taxon>Metazoa</taxon>
        <taxon>Ecdysozoa</taxon>
        <taxon>Arthropoda</taxon>
        <taxon>Crustacea</taxon>
        <taxon>Branchiopoda</taxon>
        <taxon>Diplostraca</taxon>
        <taxon>Cladocera</taxon>
        <taxon>Anomopoda</taxon>
        <taxon>Daphniidae</taxon>
        <taxon>Daphnia</taxon>
    </lineage>
</organism>
<dbReference type="GO" id="GO:0008270">
    <property type="term" value="F:zinc ion binding"/>
    <property type="evidence" value="ECO:0007669"/>
    <property type="project" value="UniProtKB-KW"/>
</dbReference>
<dbReference type="PROSITE" id="PS50089">
    <property type="entry name" value="ZF_RING_2"/>
    <property type="match status" value="1"/>
</dbReference>
<dbReference type="PROSITE" id="PS00518">
    <property type="entry name" value="ZF_RING_1"/>
    <property type="match status" value="1"/>
</dbReference>
<keyword evidence="3" id="KW-0862">Zinc</keyword>
<feature type="region of interest" description="Disordered" evidence="5">
    <location>
        <begin position="1"/>
        <end position="36"/>
    </location>
</feature>
<evidence type="ECO:0000313" key="7">
    <source>
        <dbReference type="EMBL" id="CAH0107526.1"/>
    </source>
</evidence>
<feature type="compositionally biased region" description="Polar residues" evidence="5">
    <location>
        <begin position="215"/>
        <end position="228"/>
    </location>
</feature>
<comment type="caution">
    <text evidence="7">The sequence shown here is derived from an EMBL/GenBank/DDBJ whole genome shotgun (WGS) entry which is preliminary data.</text>
</comment>
<feature type="region of interest" description="Disordered" evidence="5">
    <location>
        <begin position="203"/>
        <end position="306"/>
    </location>
</feature>
<proteinExistence type="predicted"/>
<protein>
    <recommendedName>
        <fullName evidence="6">RING-type domain-containing protein</fullName>
    </recommendedName>
</protein>
<evidence type="ECO:0000256" key="5">
    <source>
        <dbReference type="SAM" id="MobiDB-lite"/>
    </source>
</evidence>
<evidence type="ECO:0000256" key="2">
    <source>
        <dbReference type="ARBA" id="ARBA00022771"/>
    </source>
</evidence>